<evidence type="ECO:0000313" key="2">
    <source>
        <dbReference type="EMBL" id="KAK7486041.1"/>
    </source>
</evidence>
<evidence type="ECO:0000313" key="3">
    <source>
        <dbReference type="Proteomes" id="UP001519460"/>
    </source>
</evidence>
<organism evidence="2 3">
    <name type="scientific">Batillaria attramentaria</name>
    <dbReference type="NCBI Taxonomy" id="370345"/>
    <lineage>
        <taxon>Eukaryota</taxon>
        <taxon>Metazoa</taxon>
        <taxon>Spiralia</taxon>
        <taxon>Lophotrochozoa</taxon>
        <taxon>Mollusca</taxon>
        <taxon>Gastropoda</taxon>
        <taxon>Caenogastropoda</taxon>
        <taxon>Sorbeoconcha</taxon>
        <taxon>Cerithioidea</taxon>
        <taxon>Batillariidae</taxon>
        <taxon>Batillaria</taxon>
    </lineage>
</organism>
<proteinExistence type="predicted"/>
<feature type="domain" description="Ig-like" evidence="1">
    <location>
        <begin position="386"/>
        <end position="478"/>
    </location>
</feature>
<gene>
    <name evidence="2" type="ORF">BaRGS_00022650</name>
</gene>
<sequence>MFPTCHKSPRQPVRMVRPIPRSVGNMTAVRCVIVLVIVTVAAFPAVYSDTCPRVTEMLREQSRQLTAMSEKLTSLDNQVVDLTSQVSLLSSHCPYEKVKENQQTTRGPFEVLSTKLERVTDGDAQEVTYKVLLNYKAESLPDIMQAHSTVPLNHSAGRVEFLSTDILDTLYVWIQPRLLYDLTFITAGGPRDSDRYISNVVIATQPDRDLIYEEGRDSEVTLTTEVYGNRTTKLGKVSYYVFLVNETLPNTVDAYYYAIDFVYNYGDRNEEDTSDTWGHEYDDTASQNNASDDENHMNATVCEQYTEQCVLELIRHKREGNKTINTFRFDSSKQSRGFILLRSRVEFDCSGCVLYETSVAKVIPFYRQDMQFAFPHPGYVGFVRYPQYGHVIQCQTGQVCQIACEVLGENLHKDDFSMQIAKKGPTGGYVAMETDWHVNGFFAVGMSTMAAVTVEDGGKYVCTVPASQGFVEQEITLHVV</sequence>
<dbReference type="Proteomes" id="UP001519460">
    <property type="component" value="Unassembled WGS sequence"/>
</dbReference>
<dbReference type="PROSITE" id="PS50835">
    <property type="entry name" value="IG_LIKE"/>
    <property type="match status" value="1"/>
</dbReference>
<dbReference type="InterPro" id="IPR007110">
    <property type="entry name" value="Ig-like_dom"/>
</dbReference>
<dbReference type="EMBL" id="JACVVK020000184">
    <property type="protein sequence ID" value="KAK7486041.1"/>
    <property type="molecule type" value="Genomic_DNA"/>
</dbReference>
<keyword evidence="3" id="KW-1185">Reference proteome</keyword>
<protein>
    <recommendedName>
        <fullName evidence="1">Ig-like domain-containing protein</fullName>
    </recommendedName>
</protein>
<accession>A0ABD0KFT1</accession>
<dbReference type="AlphaFoldDB" id="A0ABD0KFT1"/>
<comment type="caution">
    <text evidence="2">The sequence shown here is derived from an EMBL/GenBank/DDBJ whole genome shotgun (WGS) entry which is preliminary data.</text>
</comment>
<evidence type="ECO:0000259" key="1">
    <source>
        <dbReference type="PROSITE" id="PS50835"/>
    </source>
</evidence>
<name>A0ABD0KFT1_9CAEN</name>
<reference evidence="2 3" key="1">
    <citation type="journal article" date="2023" name="Sci. Data">
        <title>Genome assembly of the Korean intertidal mud-creeper Batillaria attramentaria.</title>
        <authorList>
            <person name="Patra A.K."/>
            <person name="Ho P.T."/>
            <person name="Jun S."/>
            <person name="Lee S.J."/>
            <person name="Kim Y."/>
            <person name="Won Y.J."/>
        </authorList>
    </citation>
    <scope>NUCLEOTIDE SEQUENCE [LARGE SCALE GENOMIC DNA]</scope>
    <source>
        <strain evidence="2">Wonlab-2016</strain>
    </source>
</reference>